<sequence>MTPASWETCSDELPDIEATENLRRFREEMIPFIPYIYLPPDTTALQLRDTYPFFWLAVMSVASKSFKTRSSLGKQARKIIAQKVVAGDERSLDLLFGILTYVTWSVPFPRYGMDKHFACLASQLAVTLVWDLGLQQPPPELTSRSYFGIRMPMCQPPARNERTIEERRAVLGAFVITSRMSQTFKAADGLRWSPHLDEYLSYLAHNSTLPQDKVLVAQVKLQLIVNQIHYSSWKTSGVEIPPPYVDALQSQLDDIAGVNGTSIEFEKNPTMLELYHFTTLIIHESAIAKSPTSRPTEPALRRYEAYQRLLSCVKAWLDAFFSMSLEMYYIMPCSTYSQLKYVICCLYNITTSKDTAWNSAAAREVVDLTATLDKVLHIFEQLRSLDDGGEEDEAVSFGIRQFHALKMAWQSELASRDRDGEDDTNRQAGIVDGDATHGPGLSPGLSLNWVDYDMLMLPDMSDLSWQ</sequence>
<evidence type="ECO:0000313" key="8">
    <source>
        <dbReference type="Proteomes" id="UP000019478"/>
    </source>
</evidence>
<dbReference type="EMBL" id="AMGY01000004">
    <property type="protein sequence ID" value="EXJ84208.1"/>
    <property type="molecule type" value="Genomic_DNA"/>
</dbReference>
<evidence type="ECO:0000256" key="4">
    <source>
        <dbReference type="ARBA" id="ARBA00023163"/>
    </source>
</evidence>
<keyword evidence="8" id="KW-1185">Reference proteome</keyword>
<dbReference type="InterPro" id="IPR051089">
    <property type="entry name" value="prtT"/>
</dbReference>
<keyword evidence="5" id="KW-0539">Nucleus</keyword>
<organism evidence="7 8">
    <name type="scientific">Capronia epimyces CBS 606.96</name>
    <dbReference type="NCBI Taxonomy" id="1182542"/>
    <lineage>
        <taxon>Eukaryota</taxon>
        <taxon>Fungi</taxon>
        <taxon>Dikarya</taxon>
        <taxon>Ascomycota</taxon>
        <taxon>Pezizomycotina</taxon>
        <taxon>Eurotiomycetes</taxon>
        <taxon>Chaetothyriomycetidae</taxon>
        <taxon>Chaetothyriales</taxon>
        <taxon>Herpotrichiellaceae</taxon>
        <taxon>Capronia</taxon>
    </lineage>
</organism>
<keyword evidence="4" id="KW-0804">Transcription</keyword>
<evidence type="ECO:0000256" key="5">
    <source>
        <dbReference type="ARBA" id="ARBA00023242"/>
    </source>
</evidence>
<keyword evidence="2" id="KW-0805">Transcription regulation</keyword>
<dbReference type="eggNOG" id="ENOG502SD7F">
    <property type="taxonomic scope" value="Eukaryota"/>
</dbReference>
<feature type="compositionally biased region" description="Basic and acidic residues" evidence="6">
    <location>
        <begin position="415"/>
        <end position="425"/>
    </location>
</feature>
<dbReference type="PANTHER" id="PTHR31845">
    <property type="entry name" value="FINGER DOMAIN PROTEIN, PUTATIVE-RELATED"/>
    <property type="match status" value="1"/>
</dbReference>
<dbReference type="PANTHER" id="PTHR31845:SF32">
    <property type="entry name" value="MISCELLANEOUS ZN(II)2CYS6 TRANSCRIPTION FACTOR (EUROFUNG)-RELATED"/>
    <property type="match status" value="1"/>
</dbReference>
<protein>
    <recommendedName>
        <fullName evidence="9">Transcription factor domain-containing protein</fullName>
    </recommendedName>
</protein>
<dbReference type="GO" id="GO:0000981">
    <property type="term" value="F:DNA-binding transcription factor activity, RNA polymerase II-specific"/>
    <property type="evidence" value="ECO:0007669"/>
    <property type="project" value="TreeGrafter"/>
</dbReference>
<evidence type="ECO:0000256" key="6">
    <source>
        <dbReference type="SAM" id="MobiDB-lite"/>
    </source>
</evidence>
<reference evidence="7 8" key="1">
    <citation type="submission" date="2013-03" db="EMBL/GenBank/DDBJ databases">
        <title>The Genome Sequence of Capronia epimyces CBS 606.96.</title>
        <authorList>
            <consortium name="The Broad Institute Genomics Platform"/>
            <person name="Cuomo C."/>
            <person name="de Hoog S."/>
            <person name="Gorbushina A."/>
            <person name="Walker B."/>
            <person name="Young S.K."/>
            <person name="Zeng Q."/>
            <person name="Gargeya S."/>
            <person name="Fitzgerald M."/>
            <person name="Haas B."/>
            <person name="Abouelleil A."/>
            <person name="Allen A.W."/>
            <person name="Alvarado L."/>
            <person name="Arachchi H.M."/>
            <person name="Berlin A.M."/>
            <person name="Chapman S.B."/>
            <person name="Gainer-Dewar J."/>
            <person name="Goldberg J."/>
            <person name="Griggs A."/>
            <person name="Gujja S."/>
            <person name="Hansen M."/>
            <person name="Howarth C."/>
            <person name="Imamovic A."/>
            <person name="Ireland A."/>
            <person name="Larimer J."/>
            <person name="McCowan C."/>
            <person name="Murphy C."/>
            <person name="Pearson M."/>
            <person name="Poon T.W."/>
            <person name="Priest M."/>
            <person name="Roberts A."/>
            <person name="Saif S."/>
            <person name="Shea T."/>
            <person name="Sisk P."/>
            <person name="Sykes S."/>
            <person name="Wortman J."/>
            <person name="Nusbaum C."/>
            <person name="Birren B."/>
        </authorList>
    </citation>
    <scope>NUCLEOTIDE SEQUENCE [LARGE SCALE GENOMIC DNA]</scope>
    <source>
        <strain evidence="7 8">CBS 606.96</strain>
    </source>
</reference>
<comment type="caution">
    <text evidence="7">The sequence shown here is derived from an EMBL/GenBank/DDBJ whole genome shotgun (WGS) entry which is preliminary data.</text>
</comment>
<evidence type="ECO:0008006" key="9">
    <source>
        <dbReference type="Google" id="ProtNLM"/>
    </source>
</evidence>
<evidence type="ECO:0000256" key="1">
    <source>
        <dbReference type="ARBA" id="ARBA00004123"/>
    </source>
</evidence>
<proteinExistence type="predicted"/>
<evidence type="ECO:0000256" key="3">
    <source>
        <dbReference type="ARBA" id="ARBA00023125"/>
    </source>
</evidence>
<name>W9XVE5_9EURO</name>
<dbReference type="GO" id="GO:0000976">
    <property type="term" value="F:transcription cis-regulatory region binding"/>
    <property type="evidence" value="ECO:0007669"/>
    <property type="project" value="TreeGrafter"/>
</dbReference>
<dbReference type="GO" id="GO:0005634">
    <property type="term" value="C:nucleus"/>
    <property type="evidence" value="ECO:0007669"/>
    <property type="project" value="UniProtKB-SubCell"/>
</dbReference>
<dbReference type="AlphaFoldDB" id="W9XVE5"/>
<dbReference type="STRING" id="1182542.W9XVE5"/>
<accession>W9XVE5</accession>
<evidence type="ECO:0000313" key="7">
    <source>
        <dbReference type="EMBL" id="EXJ84208.1"/>
    </source>
</evidence>
<dbReference type="GeneID" id="19168993"/>
<evidence type="ECO:0000256" key="2">
    <source>
        <dbReference type="ARBA" id="ARBA00023015"/>
    </source>
</evidence>
<dbReference type="HOGENOM" id="CLU_006524_7_1_1"/>
<dbReference type="Proteomes" id="UP000019478">
    <property type="component" value="Unassembled WGS sequence"/>
</dbReference>
<gene>
    <name evidence="7" type="ORF">A1O3_04875</name>
</gene>
<dbReference type="RefSeq" id="XP_007733193.1">
    <property type="nucleotide sequence ID" value="XM_007735003.1"/>
</dbReference>
<keyword evidence="3" id="KW-0238">DNA-binding</keyword>
<comment type="subcellular location">
    <subcellularLocation>
        <location evidence="1">Nucleus</location>
    </subcellularLocation>
</comment>
<dbReference type="OrthoDB" id="10021397at2759"/>
<feature type="region of interest" description="Disordered" evidence="6">
    <location>
        <begin position="415"/>
        <end position="437"/>
    </location>
</feature>